<dbReference type="EMBL" id="CM023473">
    <property type="protein sequence ID" value="KAH7954127.1"/>
    <property type="molecule type" value="Genomic_DNA"/>
</dbReference>
<reference evidence="1" key="1">
    <citation type="submission" date="2020-05" db="EMBL/GenBank/DDBJ databases">
        <title>Large-scale comparative analyses of tick genomes elucidate their genetic diversity and vector capacities.</title>
        <authorList>
            <person name="Jia N."/>
            <person name="Wang J."/>
            <person name="Shi W."/>
            <person name="Du L."/>
            <person name="Sun Y."/>
            <person name="Zhan W."/>
            <person name="Jiang J."/>
            <person name="Wang Q."/>
            <person name="Zhang B."/>
            <person name="Ji P."/>
            <person name="Sakyi L.B."/>
            <person name="Cui X."/>
            <person name="Yuan T."/>
            <person name="Jiang B."/>
            <person name="Yang W."/>
            <person name="Lam T.T.-Y."/>
            <person name="Chang Q."/>
            <person name="Ding S."/>
            <person name="Wang X."/>
            <person name="Zhu J."/>
            <person name="Ruan X."/>
            <person name="Zhao L."/>
            <person name="Wei J."/>
            <person name="Que T."/>
            <person name="Du C."/>
            <person name="Cheng J."/>
            <person name="Dai P."/>
            <person name="Han X."/>
            <person name="Huang E."/>
            <person name="Gao Y."/>
            <person name="Liu J."/>
            <person name="Shao H."/>
            <person name="Ye R."/>
            <person name="Li L."/>
            <person name="Wei W."/>
            <person name="Wang X."/>
            <person name="Wang C."/>
            <person name="Yang T."/>
            <person name="Huo Q."/>
            <person name="Li W."/>
            <person name="Guo W."/>
            <person name="Chen H."/>
            <person name="Zhou L."/>
            <person name="Ni X."/>
            <person name="Tian J."/>
            <person name="Zhou Y."/>
            <person name="Sheng Y."/>
            <person name="Liu T."/>
            <person name="Pan Y."/>
            <person name="Xia L."/>
            <person name="Li J."/>
            <person name="Zhao F."/>
            <person name="Cao W."/>
        </authorList>
    </citation>
    <scope>NUCLEOTIDE SEQUENCE</scope>
    <source>
        <strain evidence="1">Dsil-2018</strain>
    </source>
</reference>
<comment type="caution">
    <text evidence="1">The sequence shown here is derived from an EMBL/GenBank/DDBJ whole genome shotgun (WGS) entry which is preliminary data.</text>
</comment>
<proteinExistence type="predicted"/>
<evidence type="ECO:0000313" key="1">
    <source>
        <dbReference type="EMBL" id="KAH7954127.1"/>
    </source>
</evidence>
<gene>
    <name evidence="1" type="ORF">HPB49_015719</name>
</gene>
<evidence type="ECO:0000313" key="2">
    <source>
        <dbReference type="Proteomes" id="UP000821865"/>
    </source>
</evidence>
<organism evidence="1 2">
    <name type="scientific">Dermacentor silvarum</name>
    <name type="common">Tick</name>
    <dbReference type="NCBI Taxonomy" id="543639"/>
    <lineage>
        <taxon>Eukaryota</taxon>
        <taxon>Metazoa</taxon>
        <taxon>Ecdysozoa</taxon>
        <taxon>Arthropoda</taxon>
        <taxon>Chelicerata</taxon>
        <taxon>Arachnida</taxon>
        <taxon>Acari</taxon>
        <taxon>Parasitiformes</taxon>
        <taxon>Ixodida</taxon>
        <taxon>Ixodoidea</taxon>
        <taxon>Ixodidae</taxon>
        <taxon>Rhipicephalinae</taxon>
        <taxon>Dermacentor</taxon>
    </lineage>
</organism>
<protein>
    <submittedName>
        <fullName evidence="1">Uncharacterized protein</fullName>
    </submittedName>
</protein>
<dbReference type="Proteomes" id="UP000821865">
    <property type="component" value="Chromosome 4"/>
</dbReference>
<name>A0ACB8CYP7_DERSI</name>
<keyword evidence="2" id="KW-1185">Reference proteome</keyword>
<sequence length="221" mass="24457">MWDCGVGMSIPLRRRSPVQLGYADAVCRPSPSELPYQPNTYSHTNAVYRTCLPFRRHNTVNGLLSQPGPNGNLSDGPSSIGRIYGTLKIGDHCAILVENQGSSFVSALIAQLATRAAHMPLRVTWLIKTVSPSTTAALVGNSIMTSWNESLYHTKCKGLVIGPEKCCIACKYLRRLLLNQNCRARQLNSKENYARKLKARTQATVHRLRAKTKSLDEAFTQ</sequence>
<accession>A0ACB8CYP7</accession>